<evidence type="ECO:0000256" key="1">
    <source>
        <dbReference type="SAM" id="MobiDB-lite"/>
    </source>
</evidence>
<accession>A0A1S8BMF3</accession>
<feature type="transmembrane region" description="Helical" evidence="2">
    <location>
        <begin position="462"/>
        <end position="482"/>
    </location>
</feature>
<dbReference type="GO" id="GO:0004553">
    <property type="term" value="F:hydrolase activity, hydrolyzing O-glycosyl compounds"/>
    <property type="evidence" value="ECO:0007669"/>
    <property type="project" value="InterPro"/>
</dbReference>
<evidence type="ECO:0000313" key="5">
    <source>
        <dbReference type="EMBL" id="OMP88393.1"/>
    </source>
</evidence>
<dbReference type="SUPFAM" id="SSF49899">
    <property type="entry name" value="Concanavalin A-like lectins/glucanases"/>
    <property type="match status" value="1"/>
</dbReference>
<dbReference type="PANTHER" id="PTHR38121:SF4">
    <property type="entry name" value="GH16 DOMAIN-CONTAINING PROTEIN-RELATED"/>
    <property type="match status" value="1"/>
</dbReference>
<dbReference type="Pfam" id="PF00722">
    <property type="entry name" value="Glyco_hydro_16"/>
    <property type="match status" value="1"/>
</dbReference>
<keyword evidence="2" id="KW-0812">Transmembrane</keyword>
<feature type="domain" description="GH16" evidence="4">
    <location>
        <begin position="97"/>
        <end position="354"/>
    </location>
</feature>
<feature type="chain" id="PRO_5012549057" description="GH16 domain-containing protein" evidence="3">
    <location>
        <begin position="34"/>
        <end position="484"/>
    </location>
</feature>
<gene>
    <name evidence="5" type="ORF">BK809_0003150</name>
</gene>
<protein>
    <recommendedName>
        <fullName evidence="4">GH16 domain-containing protein</fullName>
    </recommendedName>
</protein>
<evidence type="ECO:0000256" key="2">
    <source>
        <dbReference type="SAM" id="Phobius"/>
    </source>
</evidence>
<dbReference type="EMBL" id="MSZU01000075">
    <property type="protein sequence ID" value="OMP88393.1"/>
    <property type="molecule type" value="Genomic_DNA"/>
</dbReference>
<dbReference type="GO" id="GO:0005975">
    <property type="term" value="P:carbohydrate metabolic process"/>
    <property type="evidence" value="ECO:0007669"/>
    <property type="project" value="InterPro"/>
</dbReference>
<dbReference type="Gene3D" id="2.60.120.200">
    <property type="match status" value="1"/>
</dbReference>
<organism evidence="5 6">
    <name type="scientific">Diplodia seriata</name>
    <dbReference type="NCBI Taxonomy" id="420778"/>
    <lineage>
        <taxon>Eukaryota</taxon>
        <taxon>Fungi</taxon>
        <taxon>Dikarya</taxon>
        <taxon>Ascomycota</taxon>
        <taxon>Pezizomycotina</taxon>
        <taxon>Dothideomycetes</taxon>
        <taxon>Dothideomycetes incertae sedis</taxon>
        <taxon>Botryosphaeriales</taxon>
        <taxon>Botryosphaeriaceae</taxon>
        <taxon>Diplodia</taxon>
    </lineage>
</organism>
<evidence type="ECO:0000256" key="3">
    <source>
        <dbReference type="SAM" id="SignalP"/>
    </source>
</evidence>
<dbReference type="InterPro" id="IPR000757">
    <property type="entry name" value="Beta-glucanase-like"/>
</dbReference>
<evidence type="ECO:0000259" key="4">
    <source>
        <dbReference type="PROSITE" id="PS51762"/>
    </source>
</evidence>
<dbReference type="AlphaFoldDB" id="A0A1S8BMF3"/>
<dbReference type="InterPro" id="IPR013320">
    <property type="entry name" value="ConA-like_dom_sf"/>
</dbReference>
<reference evidence="5 6" key="1">
    <citation type="submission" date="2017-01" db="EMBL/GenBank/DDBJ databases">
        <title>Draft genome sequence of Diplodia seriata F98.1, a fungal species involved in grapevine trunk diseases.</title>
        <authorList>
            <person name="Robert-Siegwald G."/>
            <person name="Vallet J."/>
            <person name="Abou-Mansour E."/>
            <person name="Xu J."/>
            <person name="Rey P."/>
            <person name="Bertsch C."/>
            <person name="Rego C."/>
            <person name="Larignon P."/>
            <person name="Fontaine F."/>
            <person name="Lebrun M.-H."/>
        </authorList>
    </citation>
    <scope>NUCLEOTIDE SEQUENCE [LARGE SCALE GENOMIC DNA]</scope>
    <source>
        <strain evidence="5 6">F98.1</strain>
    </source>
</reference>
<feature type="compositionally biased region" description="Gly residues" evidence="1">
    <location>
        <begin position="376"/>
        <end position="386"/>
    </location>
</feature>
<dbReference type="OrthoDB" id="4388755at2759"/>
<name>A0A1S8BMF3_9PEZI</name>
<dbReference type="Proteomes" id="UP000190776">
    <property type="component" value="Unassembled WGS sequence"/>
</dbReference>
<keyword evidence="3" id="KW-0732">Signal</keyword>
<dbReference type="PROSITE" id="PS51762">
    <property type="entry name" value="GH16_2"/>
    <property type="match status" value="1"/>
</dbReference>
<evidence type="ECO:0000313" key="6">
    <source>
        <dbReference type="Proteomes" id="UP000190776"/>
    </source>
</evidence>
<keyword evidence="2" id="KW-0472">Membrane</keyword>
<proteinExistence type="predicted"/>
<dbReference type="CDD" id="cd00413">
    <property type="entry name" value="Glyco_hydrolase_16"/>
    <property type="match status" value="1"/>
</dbReference>
<feature type="signal peptide" evidence="3">
    <location>
        <begin position="1"/>
        <end position="33"/>
    </location>
</feature>
<comment type="caution">
    <text evidence="5">The sequence shown here is derived from an EMBL/GenBank/DDBJ whole genome shotgun (WGS) entry which is preliminary data.</text>
</comment>
<keyword evidence="2" id="KW-1133">Transmembrane helix</keyword>
<feature type="region of interest" description="Disordered" evidence="1">
    <location>
        <begin position="352"/>
        <end position="390"/>
    </location>
</feature>
<sequence>MWISRPVPTPRSSPLALLSLLLLSTHILRAVRADDDDDNDDDQPVLKDNSANCTCYTLDSGTSDDMSESEPQYFTYHRFWDFRSLATSAGQYSAKGSDGGDAPDPVTDDEDEGLEMVAAEDAAYLNGSAWNRDWGIQNWGKPATEDFPVRMQNSARNVYISQTNASDTGNPDIEFPTYLTLRTVRLDDFQSAAEVENMQKNVMHASLRMRARVVGDAGAVAGFFTFFDDDNESDIEILTDDPDAVIRYTNQPALDTSGDEVPQASLKVAQLPSWRDWHEHRIDWLPESDGSSTRSNWYLDGELRATNTYSVPREPSYLVLNMWSDGGEWSGNMSVGGAAELQVQWVEMVFNTSGPVGGPNAGADDEEKRKVRKRGGGGGGGLGTDGESGAPVFAGGDGGLGGWLWKRMAAEDGGAAADKKKKTTSVLGKRKEKRCDVVCRVDGVNVTGFPEVAHVSGAPAGLVPGVTGWVLVVVVGLVTVVVGI</sequence>
<dbReference type="STRING" id="420778.A0A1S8BMF3"/>
<dbReference type="PANTHER" id="PTHR38121">
    <property type="entry name" value="GH16 DOMAIN-CONTAINING PROTEIN"/>
    <property type="match status" value="1"/>
</dbReference>